<dbReference type="Gene3D" id="3.40.50.1110">
    <property type="entry name" value="SGNH hydrolase"/>
    <property type="match status" value="1"/>
</dbReference>
<protein>
    <submittedName>
        <fullName evidence="1">SGNH/GDSL hydrolase family protein</fullName>
    </submittedName>
</protein>
<dbReference type="EMBL" id="JACXAA010000011">
    <property type="protein sequence ID" value="MBD2756105.1"/>
    <property type="molecule type" value="Genomic_DNA"/>
</dbReference>
<gene>
    <name evidence="1" type="ORF">IC230_24620</name>
</gene>
<dbReference type="SUPFAM" id="SSF52266">
    <property type="entry name" value="SGNH hydrolase"/>
    <property type="match status" value="1"/>
</dbReference>
<keyword evidence="1" id="KW-0378">Hydrolase</keyword>
<keyword evidence="2" id="KW-1185">Reference proteome</keyword>
<sequence>MNVISRLLEGHRNWPGLIFTLLGLLFVLAGSRCTPDDPSLDTSLPVDTVNLKTPRIVPAGGNFHVKTDVQLVTDTLPAGAVIEYSLDKGQTWQVGQQFTLIKGGQVMARLRADNRVSLTRSASFRLYFERMLIIGNSITSHPPVASIGWFNSNGMAASAPEKDYVHLLTANLETLYKPLLVRLQNGGDFELKFGAPDYTRAEFAPVINDFKPDLIVVRLGENMDENRVQPYDLETQYRTLLAELSSTSQPHKIICTTSVWARPKADAVIRKVTTEKGYVLVDLSGMVGQSRYFAGQYSNPAVAAHPNDVGMQQIADLIWEKFNN</sequence>
<comment type="caution">
    <text evidence="1">The sequence shown here is derived from an EMBL/GenBank/DDBJ whole genome shotgun (WGS) entry which is preliminary data.</text>
</comment>
<organism evidence="1 2">
    <name type="scientific">Spirosoma validum</name>
    <dbReference type="NCBI Taxonomy" id="2771355"/>
    <lineage>
        <taxon>Bacteria</taxon>
        <taxon>Pseudomonadati</taxon>
        <taxon>Bacteroidota</taxon>
        <taxon>Cytophagia</taxon>
        <taxon>Cytophagales</taxon>
        <taxon>Cytophagaceae</taxon>
        <taxon>Spirosoma</taxon>
    </lineage>
</organism>
<dbReference type="AlphaFoldDB" id="A0A927B620"/>
<dbReference type="GO" id="GO:0016788">
    <property type="term" value="F:hydrolase activity, acting on ester bonds"/>
    <property type="evidence" value="ECO:0007669"/>
    <property type="project" value="UniProtKB-ARBA"/>
</dbReference>
<dbReference type="InterPro" id="IPR036514">
    <property type="entry name" value="SGNH_hydro_sf"/>
</dbReference>
<evidence type="ECO:0000313" key="1">
    <source>
        <dbReference type="EMBL" id="MBD2756105.1"/>
    </source>
</evidence>
<dbReference type="Proteomes" id="UP000653797">
    <property type="component" value="Unassembled WGS sequence"/>
</dbReference>
<proteinExistence type="predicted"/>
<accession>A0A927B620</accession>
<name>A0A927B620_9BACT</name>
<reference evidence="1" key="1">
    <citation type="submission" date="2020-09" db="EMBL/GenBank/DDBJ databases">
        <authorList>
            <person name="Kim M.K."/>
        </authorList>
    </citation>
    <scope>NUCLEOTIDE SEQUENCE</scope>
    <source>
        <strain evidence="1">BT704</strain>
    </source>
</reference>
<evidence type="ECO:0000313" key="2">
    <source>
        <dbReference type="Proteomes" id="UP000653797"/>
    </source>
</evidence>